<dbReference type="Gramene" id="Jr03_15310_p1">
    <property type="protein sequence ID" value="cds.Jr03_15310_p1"/>
    <property type="gene ID" value="Jr03_15310"/>
</dbReference>
<evidence type="ECO:0000256" key="1">
    <source>
        <dbReference type="SAM" id="MobiDB-lite"/>
    </source>
</evidence>
<comment type="caution">
    <text evidence="2">The sequence shown here is derived from an EMBL/GenBank/DDBJ whole genome shotgun (WGS) entry which is preliminary data.</text>
</comment>
<reference evidence="2" key="2">
    <citation type="submission" date="2020-03" db="EMBL/GenBank/DDBJ databases">
        <title>Walnut 2.0.</title>
        <authorList>
            <person name="Marrano A."/>
            <person name="Britton M."/>
            <person name="Zimin A.V."/>
            <person name="Zaini P.A."/>
            <person name="Workman R."/>
            <person name="Puiu D."/>
            <person name="Bianco L."/>
            <person name="Allen B.J."/>
            <person name="Troggio M."/>
            <person name="Leslie C.A."/>
            <person name="Timp W."/>
            <person name="Dendekar A."/>
            <person name="Salzberg S.L."/>
            <person name="Neale D.B."/>
        </authorList>
    </citation>
    <scope>NUCLEOTIDE SEQUENCE</scope>
    <source>
        <tissue evidence="2">Leaves</tissue>
    </source>
</reference>
<feature type="region of interest" description="Disordered" evidence="1">
    <location>
        <begin position="147"/>
        <end position="201"/>
    </location>
</feature>
<reference evidence="2" key="1">
    <citation type="submission" date="2015-10" db="EMBL/GenBank/DDBJ databases">
        <authorList>
            <person name="Martinez-Garcia P.J."/>
            <person name="Crepeau M.W."/>
            <person name="Puiu D."/>
            <person name="Gonzalez-Ibeas D."/>
            <person name="Whalen J."/>
            <person name="Stevens K."/>
            <person name="Paul R."/>
            <person name="Butterfield T."/>
            <person name="Britton M."/>
            <person name="Reagan R."/>
            <person name="Chakraborty S."/>
            <person name="Walawage S.L."/>
            <person name="Vasquez-Gross H.A."/>
            <person name="Cardeno C."/>
            <person name="Famula R."/>
            <person name="Pratt K."/>
            <person name="Kuruganti S."/>
            <person name="Aradhya M.K."/>
            <person name="Leslie C.A."/>
            <person name="Dandekar A.M."/>
            <person name="Salzberg S.L."/>
            <person name="Wegrzyn J.L."/>
            <person name="Langley C.H."/>
            <person name="Neale D.B."/>
        </authorList>
    </citation>
    <scope>NUCLEOTIDE SEQUENCE</scope>
    <source>
        <tissue evidence="2">Leaves</tissue>
    </source>
</reference>
<dbReference type="AlphaFoldDB" id="A0A834D422"/>
<protein>
    <submittedName>
        <fullName evidence="2">Uncharacterized protein</fullName>
    </submittedName>
</protein>
<dbReference type="Proteomes" id="UP000619265">
    <property type="component" value="Unassembled WGS sequence"/>
</dbReference>
<feature type="compositionally biased region" description="Basic and acidic residues" evidence="1">
    <location>
        <begin position="177"/>
        <end position="199"/>
    </location>
</feature>
<evidence type="ECO:0000313" key="3">
    <source>
        <dbReference type="Proteomes" id="UP000619265"/>
    </source>
</evidence>
<gene>
    <name evidence="2" type="ORF">F2P56_007048</name>
</gene>
<accession>A0A834D422</accession>
<organism evidence="2 3">
    <name type="scientific">Juglans regia</name>
    <name type="common">English walnut</name>
    <dbReference type="NCBI Taxonomy" id="51240"/>
    <lineage>
        <taxon>Eukaryota</taxon>
        <taxon>Viridiplantae</taxon>
        <taxon>Streptophyta</taxon>
        <taxon>Embryophyta</taxon>
        <taxon>Tracheophyta</taxon>
        <taxon>Spermatophyta</taxon>
        <taxon>Magnoliopsida</taxon>
        <taxon>eudicotyledons</taxon>
        <taxon>Gunneridae</taxon>
        <taxon>Pentapetalae</taxon>
        <taxon>rosids</taxon>
        <taxon>fabids</taxon>
        <taxon>Fagales</taxon>
        <taxon>Juglandaceae</taxon>
        <taxon>Juglans</taxon>
    </lineage>
</organism>
<name>A0A834D422_JUGRE</name>
<feature type="region of interest" description="Disordered" evidence="1">
    <location>
        <begin position="1"/>
        <end position="44"/>
    </location>
</feature>
<evidence type="ECO:0000313" key="2">
    <source>
        <dbReference type="EMBL" id="KAF5475218.1"/>
    </source>
</evidence>
<dbReference type="EMBL" id="LIHL02000003">
    <property type="protein sequence ID" value="KAF5475218.1"/>
    <property type="molecule type" value="Genomic_DNA"/>
</dbReference>
<feature type="compositionally biased region" description="Basic and acidic residues" evidence="1">
    <location>
        <begin position="147"/>
        <end position="168"/>
    </location>
</feature>
<proteinExistence type="predicted"/>
<sequence>MANNGYNDEDPAILTRSDSKQRNTSTGGKMKELKPITESMPKGQEVREVKATCVLKSQLKGEEYRETKAILESLRKGRESLELKATLESLRKFQAGMELMAIRKSPQKGFQHIDTKMFSEELRKVLDGQDRLDEMIIELETKFGLHGNRSDDHSHLGEPDGKKEKDAEDPVVIMSSAEDRATDDQGKEAGRDNDVKTDNPDNLSEYVFVDFCPDLCEYQIYV</sequence>